<evidence type="ECO:0000256" key="4">
    <source>
        <dbReference type="ARBA" id="ARBA00022989"/>
    </source>
</evidence>
<evidence type="ECO:0000313" key="7">
    <source>
        <dbReference type="EMBL" id="BCB74976.1"/>
    </source>
</evidence>
<dbReference type="AlphaFoldDB" id="A0A6F8XMD8"/>
<keyword evidence="2" id="KW-1003">Cell membrane</keyword>
<dbReference type="KEGG" id="pfla:Pflav_013860"/>
<evidence type="ECO:0000313" key="8">
    <source>
        <dbReference type="Proteomes" id="UP000502508"/>
    </source>
</evidence>
<dbReference type="InterPro" id="IPR001123">
    <property type="entry name" value="LeuE-type"/>
</dbReference>
<dbReference type="PANTHER" id="PTHR30086:SF20">
    <property type="entry name" value="ARGININE EXPORTER PROTEIN ARGO-RELATED"/>
    <property type="match status" value="1"/>
</dbReference>
<evidence type="ECO:0000256" key="6">
    <source>
        <dbReference type="SAM" id="Phobius"/>
    </source>
</evidence>
<accession>A0A6F8XMD8</accession>
<evidence type="ECO:0000256" key="2">
    <source>
        <dbReference type="ARBA" id="ARBA00022475"/>
    </source>
</evidence>
<keyword evidence="3 6" id="KW-0812">Transmembrane</keyword>
<evidence type="ECO:0000256" key="1">
    <source>
        <dbReference type="ARBA" id="ARBA00004651"/>
    </source>
</evidence>
<evidence type="ECO:0000256" key="3">
    <source>
        <dbReference type="ARBA" id="ARBA00022692"/>
    </source>
</evidence>
<comment type="subcellular location">
    <subcellularLocation>
        <location evidence="1">Cell membrane</location>
        <topology evidence="1">Multi-pass membrane protein</topology>
    </subcellularLocation>
</comment>
<reference evidence="7 8" key="2">
    <citation type="submission" date="2020-03" db="EMBL/GenBank/DDBJ databases">
        <authorList>
            <person name="Ichikawa N."/>
            <person name="Kimura A."/>
            <person name="Kitahashi Y."/>
            <person name="Uohara A."/>
        </authorList>
    </citation>
    <scope>NUCLEOTIDE SEQUENCE [LARGE SCALE GENOMIC DNA]</scope>
    <source>
        <strain evidence="7 8">NBRC 107702</strain>
    </source>
</reference>
<sequence length="111" mass="12035">MSAIIATSAEIFTIVRLAGVAWLLWLAWKAFRSRAEGTLANMTVEQQDRRGVWAAFRNGLVVGALNPKTAVFFLTPTPPSPRLRLRTLDRAAGVVYCALATYALAATARSA</sequence>
<gene>
    <name evidence="7" type="ORF">Pflav_013860</name>
</gene>
<dbReference type="RefSeq" id="WP_197938110.1">
    <property type="nucleotide sequence ID" value="NZ_JBHTHL010000001.1"/>
</dbReference>
<evidence type="ECO:0008006" key="9">
    <source>
        <dbReference type="Google" id="ProtNLM"/>
    </source>
</evidence>
<organism evidence="7 8">
    <name type="scientific">Phytohabitans flavus</name>
    <dbReference type="NCBI Taxonomy" id="1076124"/>
    <lineage>
        <taxon>Bacteria</taxon>
        <taxon>Bacillati</taxon>
        <taxon>Actinomycetota</taxon>
        <taxon>Actinomycetes</taxon>
        <taxon>Micromonosporales</taxon>
        <taxon>Micromonosporaceae</taxon>
    </lineage>
</organism>
<dbReference type="EMBL" id="AP022870">
    <property type="protein sequence ID" value="BCB74976.1"/>
    <property type="molecule type" value="Genomic_DNA"/>
</dbReference>
<keyword evidence="8" id="KW-1185">Reference proteome</keyword>
<protein>
    <recommendedName>
        <fullName evidence="9">Lysine transporter LysE</fullName>
    </recommendedName>
</protein>
<feature type="transmembrane region" description="Helical" evidence="6">
    <location>
        <begin position="6"/>
        <end position="28"/>
    </location>
</feature>
<keyword evidence="4 6" id="KW-1133">Transmembrane helix</keyword>
<dbReference type="Pfam" id="PF01810">
    <property type="entry name" value="LysE"/>
    <property type="match status" value="1"/>
</dbReference>
<reference evidence="7 8" key="1">
    <citation type="submission" date="2020-03" db="EMBL/GenBank/DDBJ databases">
        <title>Whole genome shotgun sequence of Phytohabitans flavus NBRC 107702.</title>
        <authorList>
            <person name="Komaki H."/>
            <person name="Tamura T."/>
        </authorList>
    </citation>
    <scope>NUCLEOTIDE SEQUENCE [LARGE SCALE GENOMIC DNA]</scope>
    <source>
        <strain evidence="7 8">NBRC 107702</strain>
    </source>
</reference>
<dbReference type="GO" id="GO:0005886">
    <property type="term" value="C:plasma membrane"/>
    <property type="evidence" value="ECO:0007669"/>
    <property type="project" value="UniProtKB-SubCell"/>
</dbReference>
<dbReference type="Proteomes" id="UP000502508">
    <property type="component" value="Chromosome"/>
</dbReference>
<evidence type="ECO:0000256" key="5">
    <source>
        <dbReference type="ARBA" id="ARBA00023136"/>
    </source>
</evidence>
<keyword evidence="5 6" id="KW-0472">Membrane</keyword>
<name>A0A6F8XMD8_9ACTN</name>
<proteinExistence type="predicted"/>
<dbReference type="PANTHER" id="PTHR30086">
    <property type="entry name" value="ARGININE EXPORTER PROTEIN ARGO"/>
    <property type="match status" value="1"/>
</dbReference>
<dbReference type="GO" id="GO:0015171">
    <property type="term" value="F:amino acid transmembrane transporter activity"/>
    <property type="evidence" value="ECO:0007669"/>
    <property type="project" value="TreeGrafter"/>
</dbReference>
<feature type="transmembrane region" description="Helical" evidence="6">
    <location>
        <begin position="91"/>
        <end position="108"/>
    </location>
</feature>